<dbReference type="InterPro" id="IPR023374">
    <property type="entry name" value="AttH-like_dom_sf"/>
</dbReference>
<evidence type="ECO:0000313" key="2">
    <source>
        <dbReference type="EMBL" id="KNB17656.1"/>
    </source>
</evidence>
<dbReference type="AlphaFoldDB" id="A0A0J9W4A0"/>
<sequence length="363" mass="40392">MHFLAAAILTLATAANALKIPSFAPPDFPVSDIDNDGTHAGRYDVRKTMVWLDDKNPENLNSYFYLFWLTTVDGRKYHTTLAPNFFRGRTTGIFRVEDLQDLSSTGATVFAPGTGSSEYLNLRSEIQNLTSPRGGDNYTAMHVTSDYAGVKLDVHMTPTGKNLYIGGNGGVTLSSPGNDFRELVPGYSWYWGNPTLRLSGTINIDGKDVEIDHGKSRGYFERQSGEFGISGGHWGYWLYLSNGIFIHGWVVGATVERPYSTPAWATVWHPNGIHEVLEVGNTTTATDVWKSPVSGKNYFQNFKLDLPSREASFHIHQAIKKSELRPLPGSDGYQITEAYSQGHGVWEGEKVTFYGHTEQLSYW</sequence>
<organism evidence="2 3">
    <name type="scientific">Fusarium oxysporum f. sp. lycopersici (strain 4287 / CBS 123668 / FGSC 9935 / NRRL 34936)</name>
    <name type="common">Fusarium vascular wilt of tomato</name>
    <dbReference type="NCBI Taxonomy" id="426428"/>
    <lineage>
        <taxon>Eukaryota</taxon>
        <taxon>Fungi</taxon>
        <taxon>Dikarya</taxon>
        <taxon>Ascomycota</taxon>
        <taxon>Pezizomycotina</taxon>
        <taxon>Sordariomycetes</taxon>
        <taxon>Hypocreomycetidae</taxon>
        <taxon>Hypocreales</taxon>
        <taxon>Nectriaceae</taxon>
        <taxon>Fusarium</taxon>
        <taxon>Fusarium oxysporum species complex</taxon>
    </lineage>
</organism>
<name>A0A0J9W4A0_FUSO4</name>
<gene>
    <name evidence="2" type="ORF">FOXG_15133</name>
</gene>
<dbReference type="OrthoDB" id="5295747at2759"/>
<keyword evidence="1" id="KW-0732">Signal</keyword>
<evidence type="ECO:0000256" key="1">
    <source>
        <dbReference type="SAM" id="SignalP"/>
    </source>
</evidence>
<accession>A0A0J9W4A0</accession>
<dbReference type="PANTHER" id="PTHR40617:SF1">
    <property type="entry name" value="ATTH DOMAIN-CONTAINING PROTEIN-RELATED"/>
    <property type="match status" value="1"/>
</dbReference>
<dbReference type="InterPro" id="IPR053112">
    <property type="entry name" value="Fungal_Dehydratase/Hydratase"/>
</dbReference>
<feature type="signal peptide" evidence="1">
    <location>
        <begin position="1"/>
        <end position="17"/>
    </location>
</feature>
<evidence type="ECO:0008006" key="4">
    <source>
        <dbReference type="Google" id="ProtNLM"/>
    </source>
</evidence>
<dbReference type="Gene3D" id="2.40.370.10">
    <property type="entry name" value="AttH-like domain"/>
    <property type="match status" value="1"/>
</dbReference>
<reference evidence="2" key="2">
    <citation type="journal article" date="2010" name="Nature">
        <title>Comparative genomics reveals mobile pathogenicity chromosomes in Fusarium.</title>
        <authorList>
            <person name="Ma L.J."/>
            <person name="van der Does H.C."/>
            <person name="Borkovich K.A."/>
            <person name="Coleman J.J."/>
            <person name="Daboussi M.J."/>
            <person name="Di Pietro A."/>
            <person name="Dufresne M."/>
            <person name="Freitag M."/>
            <person name="Grabherr M."/>
            <person name="Henrissat B."/>
            <person name="Houterman P.M."/>
            <person name="Kang S."/>
            <person name="Shim W.B."/>
            <person name="Woloshuk C."/>
            <person name="Xie X."/>
            <person name="Xu J.R."/>
            <person name="Antoniw J."/>
            <person name="Baker S.E."/>
            <person name="Bluhm B.H."/>
            <person name="Breakspear A."/>
            <person name="Brown D.W."/>
            <person name="Butchko R.A."/>
            <person name="Chapman S."/>
            <person name="Coulson R."/>
            <person name="Coutinho P.M."/>
            <person name="Danchin E.G."/>
            <person name="Diener A."/>
            <person name="Gale L.R."/>
            <person name="Gardiner D.M."/>
            <person name="Goff S."/>
            <person name="Hammond-Kosack K.E."/>
            <person name="Hilburn K."/>
            <person name="Hua-Van A."/>
            <person name="Jonkers W."/>
            <person name="Kazan K."/>
            <person name="Kodira C.D."/>
            <person name="Koehrsen M."/>
            <person name="Kumar L."/>
            <person name="Lee Y.H."/>
            <person name="Li L."/>
            <person name="Manners J.M."/>
            <person name="Miranda-Saavedra D."/>
            <person name="Mukherjee M."/>
            <person name="Park G."/>
            <person name="Park J."/>
            <person name="Park S.Y."/>
            <person name="Proctor R.H."/>
            <person name="Regev A."/>
            <person name="Ruiz-Roldan M.C."/>
            <person name="Sain D."/>
            <person name="Sakthikumar S."/>
            <person name="Sykes S."/>
            <person name="Schwartz D.C."/>
            <person name="Turgeon B.G."/>
            <person name="Wapinski I."/>
            <person name="Yoder O."/>
            <person name="Young S."/>
            <person name="Zeng Q."/>
            <person name="Zhou S."/>
            <person name="Galagan J."/>
            <person name="Cuomo C.A."/>
            <person name="Kistler H.C."/>
            <person name="Rep M."/>
        </authorList>
    </citation>
    <scope>NUCLEOTIDE SEQUENCE [LARGE SCALE GENOMIC DNA]</scope>
    <source>
        <strain evidence="2">4287</strain>
    </source>
</reference>
<evidence type="ECO:0000313" key="3">
    <source>
        <dbReference type="Proteomes" id="UP000009097"/>
    </source>
</evidence>
<feature type="chain" id="PRO_5005325049" description="AttH domain-containing protein" evidence="1">
    <location>
        <begin position="18"/>
        <end position="363"/>
    </location>
</feature>
<dbReference type="VEuPathDB" id="FungiDB:FOXG_15133"/>
<dbReference type="EMBL" id="DS231722">
    <property type="protein sequence ID" value="KNB17656.1"/>
    <property type="molecule type" value="Genomic_DNA"/>
</dbReference>
<protein>
    <recommendedName>
        <fullName evidence="4">AttH domain-containing protein</fullName>
    </recommendedName>
</protein>
<proteinExistence type="predicted"/>
<dbReference type="Proteomes" id="UP000009097">
    <property type="component" value="Unassembled WGS sequence"/>
</dbReference>
<dbReference type="RefSeq" id="XP_018255701.1">
    <property type="nucleotide sequence ID" value="XM_018395201.1"/>
</dbReference>
<reference evidence="2" key="1">
    <citation type="submission" date="2007-04" db="EMBL/GenBank/DDBJ databases">
        <authorList>
            <consortium name="The Broad Institute Genome Sequencing Platform"/>
            <person name="Birren B."/>
            <person name="Lander E."/>
            <person name="Galagan J."/>
            <person name="Nusbaum C."/>
            <person name="Devon K."/>
            <person name="Ma L.-J."/>
            <person name="Jaffe D."/>
            <person name="Butler J."/>
            <person name="Alvarez P."/>
            <person name="Gnerre S."/>
            <person name="Grabherr M."/>
            <person name="Kleber M."/>
            <person name="Mauceli E."/>
            <person name="Brockman W."/>
            <person name="MacCallum I.A."/>
            <person name="Young S."/>
            <person name="LaButti K."/>
            <person name="DeCaprio D."/>
            <person name="Crawford M."/>
            <person name="Koehrsen M."/>
            <person name="Engels R."/>
            <person name="Montgomery P."/>
            <person name="Pearson M."/>
            <person name="Howarth C."/>
            <person name="Larson L."/>
            <person name="White J."/>
            <person name="O'Leary S."/>
            <person name="Kodira C."/>
            <person name="Zeng Q."/>
            <person name="Yandava C."/>
            <person name="Alvarado L."/>
            <person name="Kistler C."/>
            <person name="Shim W.-B."/>
            <person name="Kang S."/>
            <person name="Woloshuk C."/>
        </authorList>
    </citation>
    <scope>NUCLEOTIDE SEQUENCE</scope>
    <source>
        <strain evidence="2">4287</strain>
    </source>
</reference>
<dbReference type="SUPFAM" id="SSF159245">
    <property type="entry name" value="AttH-like"/>
    <property type="match status" value="1"/>
</dbReference>
<dbReference type="PANTHER" id="PTHR40617">
    <property type="entry name" value="TERPENE CYCLASE ASQC"/>
    <property type="match status" value="1"/>
</dbReference>
<dbReference type="GeneID" id="28956219"/>
<dbReference type="KEGG" id="fox:FOXG_15133"/>